<dbReference type="OrthoDB" id="6408188at2759"/>
<sequence>MFGLNPGANPLETPRSSFLVAASDLESSNSSGMPKGPCARATFIHIWQRYFFSSGDTENEANEALTTSTGNAFPVLKADLRSKSIRKMESY</sequence>
<gene>
    <name evidence="1" type="ORF">TNIN_74191</name>
</gene>
<keyword evidence="2" id="KW-1185">Reference proteome</keyword>
<evidence type="ECO:0000313" key="2">
    <source>
        <dbReference type="Proteomes" id="UP000886998"/>
    </source>
</evidence>
<protein>
    <submittedName>
        <fullName evidence="1">Uncharacterized protein</fullName>
    </submittedName>
</protein>
<proteinExistence type="predicted"/>
<evidence type="ECO:0000313" key="1">
    <source>
        <dbReference type="EMBL" id="GFY59358.1"/>
    </source>
</evidence>
<name>A0A8X7CA55_9ARAC</name>
<dbReference type="EMBL" id="BMAV01012587">
    <property type="protein sequence ID" value="GFY59358.1"/>
    <property type="molecule type" value="Genomic_DNA"/>
</dbReference>
<organism evidence="1 2">
    <name type="scientific">Trichonephila inaurata madagascariensis</name>
    <dbReference type="NCBI Taxonomy" id="2747483"/>
    <lineage>
        <taxon>Eukaryota</taxon>
        <taxon>Metazoa</taxon>
        <taxon>Ecdysozoa</taxon>
        <taxon>Arthropoda</taxon>
        <taxon>Chelicerata</taxon>
        <taxon>Arachnida</taxon>
        <taxon>Araneae</taxon>
        <taxon>Araneomorphae</taxon>
        <taxon>Entelegynae</taxon>
        <taxon>Araneoidea</taxon>
        <taxon>Nephilidae</taxon>
        <taxon>Trichonephila</taxon>
        <taxon>Trichonephila inaurata</taxon>
    </lineage>
</organism>
<dbReference type="AlphaFoldDB" id="A0A8X7CA55"/>
<dbReference type="Proteomes" id="UP000886998">
    <property type="component" value="Unassembled WGS sequence"/>
</dbReference>
<reference evidence="1" key="1">
    <citation type="submission" date="2020-08" db="EMBL/GenBank/DDBJ databases">
        <title>Multicomponent nature underlies the extraordinary mechanical properties of spider dragline silk.</title>
        <authorList>
            <person name="Kono N."/>
            <person name="Nakamura H."/>
            <person name="Mori M."/>
            <person name="Yoshida Y."/>
            <person name="Ohtoshi R."/>
            <person name="Malay A.D."/>
            <person name="Moran D.A.P."/>
            <person name="Tomita M."/>
            <person name="Numata K."/>
            <person name="Arakawa K."/>
        </authorList>
    </citation>
    <scope>NUCLEOTIDE SEQUENCE</scope>
</reference>
<accession>A0A8X7CA55</accession>
<comment type="caution">
    <text evidence="1">The sequence shown here is derived from an EMBL/GenBank/DDBJ whole genome shotgun (WGS) entry which is preliminary data.</text>
</comment>